<feature type="region of interest" description="Disordered" evidence="1">
    <location>
        <begin position="1"/>
        <end position="24"/>
    </location>
</feature>
<protein>
    <submittedName>
        <fullName evidence="2">Uncharacterized protein</fullName>
    </submittedName>
</protein>
<keyword evidence="3" id="KW-1185">Reference proteome</keyword>
<dbReference type="Proteomes" id="UP000188268">
    <property type="component" value="Unassembled WGS sequence"/>
</dbReference>
<evidence type="ECO:0000256" key="1">
    <source>
        <dbReference type="SAM" id="MobiDB-lite"/>
    </source>
</evidence>
<evidence type="ECO:0000313" key="2">
    <source>
        <dbReference type="EMBL" id="OMO90191.1"/>
    </source>
</evidence>
<proteinExistence type="predicted"/>
<evidence type="ECO:0000313" key="3">
    <source>
        <dbReference type="Proteomes" id="UP000188268"/>
    </source>
</evidence>
<name>A0A1R3J5U1_COCAP</name>
<dbReference type="AlphaFoldDB" id="A0A1R3J5U1"/>
<accession>A0A1R3J5U1</accession>
<reference evidence="2 3" key="1">
    <citation type="submission" date="2013-09" db="EMBL/GenBank/DDBJ databases">
        <title>Corchorus capsularis genome sequencing.</title>
        <authorList>
            <person name="Alam M."/>
            <person name="Haque M.S."/>
            <person name="Islam M.S."/>
            <person name="Emdad E.M."/>
            <person name="Islam M.M."/>
            <person name="Ahmed B."/>
            <person name="Halim A."/>
            <person name="Hossen Q.M.M."/>
            <person name="Hossain M.Z."/>
            <person name="Ahmed R."/>
            <person name="Khan M.M."/>
            <person name="Islam R."/>
            <person name="Rashid M.M."/>
            <person name="Khan S.A."/>
            <person name="Rahman M.S."/>
            <person name="Alam M."/>
        </authorList>
    </citation>
    <scope>NUCLEOTIDE SEQUENCE [LARGE SCALE GENOMIC DNA]</scope>
    <source>
        <strain evidence="3">cv. CVL-1</strain>
        <tissue evidence="2">Whole seedling</tissue>
    </source>
</reference>
<dbReference type="EMBL" id="AWWV01008490">
    <property type="protein sequence ID" value="OMO90191.1"/>
    <property type="molecule type" value="Genomic_DNA"/>
</dbReference>
<comment type="caution">
    <text evidence="2">The sequence shown here is derived from an EMBL/GenBank/DDBJ whole genome shotgun (WGS) entry which is preliminary data.</text>
</comment>
<dbReference type="Gramene" id="OMO90191">
    <property type="protein sequence ID" value="OMO90191"/>
    <property type="gene ID" value="CCACVL1_07483"/>
</dbReference>
<sequence length="24" mass="2668">MERACVGNGKMERDEAEAKKMGVK</sequence>
<organism evidence="2 3">
    <name type="scientific">Corchorus capsularis</name>
    <name type="common">Jute</name>
    <dbReference type="NCBI Taxonomy" id="210143"/>
    <lineage>
        <taxon>Eukaryota</taxon>
        <taxon>Viridiplantae</taxon>
        <taxon>Streptophyta</taxon>
        <taxon>Embryophyta</taxon>
        <taxon>Tracheophyta</taxon>
        <taxon>Spermatophyta</taxon>
        <taxon>Magnoliopsida</taxon>
        <taxon>eudicotyledons</taxon>
        <taxon>Gunneridae</taxon>
        <taxon>Pentapetalae</taxon>
        <taxon>rosids</taxon>
        <taxon>malvids</taxon>
        <taxon>Malvales</taxon>
        <taxon>Malvaceae</taxon>
        <taxon>Grewioideae</taxon>
        <taxon>Apeibeae</taxon>
        <taxon>Corchorus</taxon>
    </lineage>
</organism>
<gene>
    <name evidence="2" type="ORF">CCACVL1_07483</name>
</gene>
<feature type="compositionally biased region" description="Basic and acidic residues" evidence="1">
    <location>
        <begin position="10"/>
        <end position="24"/>
    </location>
</feature>